<evidence type="ECO:0000256" key="2">
    <source>
        <dbReference type="SAM" id="Phobius"/>
    </source>
</evidence>
<feature type="compositionally biased region" description="Low complexity" evidence="1">
    <location>
        <begin position="90"/>
        <end position="106"/>
    </location>
</feature>
<feature type="transmembrane region" description="Helical" evidence="2">
    <location>
        <begin position="38"/>
        <end position="57"/>
    </location>
</feature>
<dbReference type="EMBL" id="JASJEV010000011">
    <property type="protein sequence ID" value="MDJ1159641.1"/>
    <property type="molecule type" value="Genomic_DNA"/>
</dbReference>
<keyword evidence="4" id="KW-1185">Reference proteome</keyword>
<evidence type="ECO:0000256" key="1">
    <source>
        <dbReference type="SAM" id="MobiDB-lite"/>
    </source>
</evidence>
<reference evidence="3 4" key="1">
    <citation type="submission" date="2023-05" db="EMBL/GenBank/DDBJ databases">
        <title>Chelatococcus sp. nov., a moderately thermophilic bacterium isolated from hot spring microbial mat.</title>
        <authorList>
            <person name="Hu C.-J."/>
            <person name="Li W.-J."/>
        </authorList>
    </citation>
    <scope>NUCLEOTIDE SEQUENCE [LARGE SCALE GENOMIC DNA]</scope>
    <source>
        <strain evidence="3 4">SYSU G07232</strain>
    </source>
</reference>
<keyword evidence="2" id="KW-0472">Membrane</keyword>
<accession>A0ABT7AM41</accession>
<evidence type="ECO:0000313" key="3">
    <source>
        <dbReference type="EMBL" id="MDJ1159641.1"/>
    </source>
</evidence>
<keyword evidence="2" id="KW-0812">Transmembrane</keyword>
<sequence>MRGNAQQTLISGLPMLAGAGVLFVGGLLLAVLRDIGTLELYLLGALLAISCANLALVMDLRAAARRSPAAPGQRPAGVEGGLAMHDRPRAPSATALASAAANSSPRLILMRRGRR</sequence>
<organism evidence="3 4">
    <name type="scientific">Chelatococcus albus</name>
    <dbReference type="NCBI Taxonomy" id="3047466"/>
    <lineage>
        <taxon>Bacteria</taxon>
        <taxon>Pseudomonadati</taxon>
        <taxon>Pseudomonadota</taxon>
        <taxon>Alphaproteobacteria</taxon>
        <taxon>Hyphomicrobiales</taxon>
        <taxon>Chelatococcaceae</taxon>
        <taxon>Chelatococcus</taxon>
    </lineage>
</organism>
<proteinExistence type="predicted"/>
<feature type="compositionally biased region" description="Low complexity" evidence="1">
    <location>
        <begin position="66"/>
        <end position="76"/>
    </location>
</feature>
<feature type="region of interest" description="Disordered" evidence="1">
    <location>
        <begin position="66"/>
        <end position="115"/>
    </location>
</feature>
<feature type="transmembrane region" description="Helical" evidence="2">
    <location>
        <begin position="12"/>
        <end position="32"/>
    </location>
</feature>
<comment type="caution">
    <text evidence="3">The sequence shown here is derived from an EMBL/GenBank/DDBJ whole genome shotgun (WGS) entry which is preliminary data.</text>
</comment>
<gene>
    <name evidence="3" type="ORF">QNA08_15565</name>
</gene>
<name>A0ABT7AM41_9HYPH</name>
<protein>
    <submittedName>
        <fullName evidence="3">Uncharacterized protein</fullName>
    </submittedName>
</protein>
<dbReference type="RefSeq" id="WP_283741641.1">
    <property type="nucleotide sequence ID" value="NZ_JASJEV010000011.1"/>
</dbReference>
<dbReference type="Proteomes" id="UP001321492">
    <property type="component" value="Unassembled WGS sequence"/>
</dbReference>
<keyword evidence="2" id="KW-1133">Transmembrane helix</keyword>
<evidence type="ECO:0000313" key="4">
    <source>
        <dbReference type="Proteomes" id="UP001321492"/>
    </source>
</evidence>